<evidence type="ECO:0000256" key="7">
    <source>
        <dbReference type="SAM" id="Phobius"/>
    </source>
</evidence>
<dbReference type="Pfam" id="PF12704">
    <property type="entry name" value="MacB_PCD"/>
    <property type="match status" value="1"/>
</dbReference>
<dbReference type="PANTHER" id="PTHR30572:SF4">
    <property type="entry name" value="ABC TRANSPORTER PERMEASE YTRF"/>
    <property type="match status" value="1"/>
</dbReference>
<dbReference type="InterPro" id="IPR050250">
    <property type="entry name" value="Macrolide_Exporter_MacB"/>
</dbReference>
<comment type="caution">
    <text evidence="10">The sequence shown here is derived from an EMBL/GenBank/DDBJ whole genome shotgun (WGS) entry which is preliminary data.</text>
</comment>
<keyword evidence="5 7" id="KW-0472">Membrane</keyword>
<evidence type="ECO:0000313" key="11">
    <source>
        <dbReference type="Proteomes" id="UP001597389"/>
    </source>
</evidence>
<organism evidence="10 11">
    <name type="scientific">Rubritalea tangerina</name>
    <dbReference type="NCBI Taxonomy" id="430798"/>
    <lineage>
        <taxon>Bacteria</taxon>
        <taxon>Pseudomonadati</taxon>
        <taxon>Verrucomicrobiota</taxon>
        <taxon>Verrucomicrobiia</taxon>
        <taxon>Verrucomicrobiales</taxon>
        <taxon>Rubritaleaceae</taxon>
        <taxon>Rubritalea</taxon>
    </lineage>
</organism>
<feature type="transmembrane region" description="Helical" evidence="7">
    <location>
        <begin position="378"/>
        <end position="399"/>
    </location>
</feature>
<evidence type="ECO:0000259" key="8">
    <source>
        <dbReference type="Pfam" id="PF02687"/>
    </source>
</evidence>
<evidence type="ECO:0000256" key="1">
    <source>
        <dbReference type="ARBA" id="ARBA00004651"/>
    </source>
</evidence>
<accession>A0ABW4ZDU8</accession>
<keyword evidence="11" id="KW-1185">Reference proteome</keyword>
<evidence type="ECO:0000256" key="4">
    <source>
        <dbReference type="ARBA" id="ARBA00022989"/>
    </source>
</evidence>
<evidence type="ECO:0000256" key="6">
    <source>
        <dbReference type="ARBA" id="ARBA00038076"/>
    </source>
</evidence>
<dbReference type="PANTHER" id="PTHR30572">
    <property type="entry name" value="MEMBRANE COMPONENT OF TRANSPORTER-RELATED"/>
    <property type="match status" value="1"/>
</dbReference>
<feature type="domain" description="MacB-like periplasmic core" evidence="9">
    <location>
        <begin position="20"/>
        <end position="231"/>
    </location>
</feature>
<name>A0ABW4ZDU8_9BACT</name>
<evidence type="ECO:0000313" key="10">
    <source>
        <dbReference type="EMBL" id="MFD2159865.1"/>
    </source>
</evidence>
<dbReference type="Pfam" id="PF02687">
    <property type="entry name" value="FtsX"/>
    <property type="match status" value="1"/>
</dbReference>
<gene>
    <name evidence="10" type="ORF">ACFSW8_13235</name>
</gene>
<dbReference type="EMBL" id="JBHUJB010000054">
    <property type="protein sequence ID" value="MFD2159865.1"/>
    <property type="molecule type" value="Genomic_DNA"/>
</dbReference>
<dbReference type="InterPro" id="IPR003838">
    <property type="entry name" value="ABC3_permease_C"/>
</dbReference>
<evidence type="ECO:0000256" key="3">
    <source>
        <dbReference type="ARBA" id="ARBA00022692"/>
    </source>
</evidence>
<sequence length="410" mass="45399">MKIHQLILKELKLRKLGASLSILTIVIALTSIIAALHAMRQFDIETQTQLGALTQQTDARVKKMNDQIRKTMKGLGFNVHIYPSQQDLSEVYANGYASNTMPYNYVERLAESPIVTINHLLPQLSRRTLWKEQNREIMLIGVDGQVPISHRDPKKPIMSPVKPGQAVIGSELATQLNLKKGQTITLNDYPYTVSKVHPQRGNIDDITVWVPLADVQAMLNLPDQINSILALGCNCASVDRLGEIRAELSKVIPNTKIIEVESKALARAEARNKVKADSQLAKKQLLETRDAARQSRENFLTLLSPLILLASLIGLFTLSLFNVRERKSEIGTLLSMGVHSSKLFALFLGRACIIGIAGSLITAILIACLSYPLSQYWLYLLIAPALTLTASWLPTLTALSQDPVTILKQD</sequence>
<evidence type="ECO:0000256" key="5">
    <source>
        <dbReference type="ARBA" id="ARBA00023136"/>
    </source>
</evidence>
<keyword evidence="2" id="KW-1003">Cell membrane</keyword>
<feature type="transmembrane region" description="Helical" evidence="7">
    <location>
        <begin position="20"/>
        <end position="39"/>
    </location>
</feature>
<feature type="transmembrane region" description="Helical" evidence="7">
    <location>
        <begin position="299"/>
        <end position="323"/>
    </location>
</feature>
<comment type="subcellular location">
    <subcellularLocation>
        <location evidence="1">Cell membrane</location>
        <topology evidence="1">Multi-pass membrane protein</topology>
    </subcellularLocation>
</comment>
<feature type="domain" description="ABC3 transporter permease C-terminal" evidence="8">
    <location>
        <begin position="305"/>
        <end position="400"/>
    </location>
</feature>
<keyword evidence="3 7" id="KW-0812">Transmembrane</keyword>
<dbReference type="InterPro" id="IPR025857">
    <property type="entry name" value="MacB_PCD"/>
</dbReference>
<proteinExistence type="inferred from homology"/>
<dbReference type="RefSeq" id="WP_377091000.1">
    <property type="nucleotide sequence ID" value="NZ_JBHSJL010000014.1"/>
</dbReference>
<evidence type="ECO:0000259" key="9">
    <source>
        <dbReference type="Pfam" id="PF12704"/>
    </source>
</evidence>
<dbReference type="Proteomes" id="UP001597389">
    <property type="component" value="Unassembled WGS sequence"/>
</dbReference>
<comment type="similarity">
    <text evidence="6">Belongs to the ABC-4 integral membrane protein family.</text>
</comment>
<feature type="transmembrane region" description="Helical" evidence="7">
    <location>
        <begin position="343"/>
        <end position="372"/>
    </location>
</feature>
<reference evidence="11" key="1">
    <citation type="journal article" date="2019" name="Int. J. Syst. Evol. Microbiol.">
        <title>The Global Catalogue of Microorganisms (GCM) 10K type strain sequencing project: providing services to taxonomists for standard genome sequencing and annotation.</title>
        <authorList>
            <consortium name="The Broad Institute Genomics Platform"/>
            <consortium name="The Broad Institute Genome Sequencing Center for Infectious Disease"/>
            <person name="Wu L."/>
            <person name="Ma J."/>
        </authorList>
    </citation>
    <scope>NUCLEOTIDE SEQUENCE [LARGE SCALE GENOMIC DNA]</scope>
    <source>
        <strain evidence="11">CCUG 57942</strain>
    </source>
</reference>
<protein>
    <submittedName>
        <fullName evidence="10">ABC transporter permease</fullName>
    </submittedName>
</protein>
<evidence type="ECO:0000256" key="2">
    <source>
        <dbReference type="ARBA" id="ARBA00022475"/>
    </source>
</evidence>
<keyword evidence="4 7" id="KW-1133">Transmembrane helix</keyword>